<comment type="catalytic activity">
    <reaction evidence="1">
        <text>ATP + H2O = ADP + phosphate + H(+)</text>
        <dbReference type="Rhea" id="RHEA:13065"/>
        <dbReference type="ChEBI" id="CHEBI:15377"/>
        <dbReference type="ChEBI" id="CHEBI:15378"/>
        <dbReference type="ChEBI" id="CHEBI:30616"/>
        <dbReference type="ChEBI" id="CHEBI:43474"/>
        <dbReference type="ChEBI" id="CHEBI:456216"/>
        <dbReference type="EC" id="5.6.2.3"/>
    </reaction>
</comment>
<dbReference type="EC" id="5.6.2.3" evidence="1"/>
<keyword evidence="1" id="KW-0233">DNA recombination</keyword>
<dbReference type="Gene3D" id="3.40.50.300">
    <property type="entry name" value="P-loop containing nucleotide triphosphate hydrolases"/>
    <property type="match status" value="1"/>
</dbReference>
<dbReference type="InterPro" id="IPR025476">
    <property type="entry name" value="Helitron_helicase-like"/>
</dbReference>
<keyword evidence="1" id="KW-0234">DNA repair</keyword>
<dbReference type="SUPFAM" id="SSF52540">
    <property type="entry name" value="P-loop containing nucleoside triphosphate hydrolases"/>
    <property type="match status" value="2"/>
</dbReference>
<evidence type="ECO:0000256" key="1">
    <source>
        <dbReference type="RuleBase" id="RU363044"/>
    </source>
</evidence>
<organism evidence="5 6">
    <name type="scientific">Camelina sativa</name>
    <name type="common">False flax</name>
    <name type="synonym">Myagrum sativum</name>
    <dbReference type="NCBI Taxonomy" id="90675"/>
    <lineage>
        <taxon>Eukaryota</taxon>
        <taxon>Viridiplantae</taxon>
        <taxon>Streptophyta</taxon>
        <taxon>Embryophyta</taxon>
        <taxon>Tracheophyta</taxon>
        <taxon>Spermatophyta</taxon>
        <taxon>Magnoliopsida</taxon>
        <taxon>eudicotyledons</taxon>
        <taxon>Gunneridae</taxon>
        <taxon>Pentapetalae</taxon>
        <taxon>rosids</taxon>
        <taxon>malvids</taxon>
        <taxon>Brassicales</taxon>
        <taxon>Brassicaceae</taxon>
        <taxon>Camelineae</taxon>
        <taxon>Camelina</taxon>
    </lineage>
</organism>
<evidence type="ECO:0000259" key="2">
    <source>
        <dbReference type="Pfam" id="PF05970"/>
    </source>
</evidence>
<proteinExistence type="inferred from homology"/>
<dbReference type="InterPro" id="IPR010285">
    <property type="entry name" value="DNA_helicase_pif1-like_DEAD"/>
</dbReference>
<evidence type="ECO:0000313" key="5">
    <source>
        <dbReference type="Proteomes" id="UP000694864"/>
    </source>
</evidence>
<evidence type="ECO:0000259" key="4">
    <source>
        <dbReference type="Pfam" id="PF21530"/>
    </source>
</evidence>
<keyword evidence="1" id="KW-0347">Helicase</keyword>
<feature type="domain" description="Helitron helicase-like" evidence="3">
    <location>
        <begin position="145"/>
        <end position="328"/>
    </location>
</feature>
<feature type="domain" description="DNA helicase Pif1-like 2B" evidence="4">
    <location>
        <begin position="1121"/>
        <end position="1167"/>
    </location>
</feature>
<dbReference type="Pfam" id="PF05970">
    <property type="entry name" value="PIF1"/>
    <property type="match status" value="1"/>
</dbReference>
<sequence>MTGSGKGKPVDEEIVGILVAMLDNINELAKVFRKARDRYEDGDCSEFNIKLVNQAKRGKQFDLPTTDEIAGLIVGDFSTATSGRDVILQFKSSELQRISDLHPLYMSLQYPLLFPYGDAGYHEEIPYESSAESQVKRSYMTMREYYAYQIQTRLSEGMTIIKGGRLFHQYIVDAYTATEQERLRYIALNQKKLRADLYNNVYDAVERGETDAKRIGRRIILPSSFTAGPRYMVEKYHDAMAICRWFGNPDLFITFTANPNWPELTEHLQTYTTEGSNSRPDLQSRVFKKKLDEMLNDFNNGVFFPVPVAVVYTIEFQKRGLPHAHILLWLGGNMKNPEPAIIDSFISAELPDKEIDKEGFELVEQHMIHGPCGLDRPYSPCMENGICTKKYPRTFVDNTTIDKSGYVVYRRRNDDSKFVIKGLTRLDNRNVVPHNLNLLKKYMAHINVEWCCKTSAVKYLFKYITKGVDKATFVIVRPSKGKKKKGLNKEEAQPVDEISEYLDCRYVSACEAVWRIFAFHIHYHKPAVIRLHIHLQDQHRLLFDQLQRLESIISREDVEKTMLTEWMATNQREIDSPDVGYNSDIKAYDLTYMEFPKYYVWNTTKTWTRRKQGFAIGRIVHIHPSAGDLFYLRVLLNIVKGATCFDDIKTVAGVIYGSNKEACYIRGLLDDDKEWHDVLKEVAQWASAYQIRYLFVTLLLYCEVANPRELWNKNWKYLAEDVQHNRRKVFHFTHLNLNEEELEQYALIEIEELLMENDKSLTHFQDMPVPDKAILQKISQRCFTEDLQVDIDKEKIDHGRLFPTLNEDQRKIYDAVLNSVQDNAGRLFFLQGLGGTGKTYLYKTIIAKIRSISKIVIPVASAGIAALLLPGGRTAHSRFKIPINLHEGSTCDIKPGTMLATLITKAELIIWDEAPMAHKHAFEAVDRTIRDLMALDDETALNKPFGGKTVLLGGDFRQILPVVPQGSRQDTVQASLNRSHLWSACQIYKLTINMRLNKSDAAFAAWILKVGDGNSMSATTNPEDHSDGCRIAIEECLMLPPAGNQLEAISTAAYPGFCRSFKEANYLTERAILTPRNETVREINEYQLSKVAGDTKEYLSADSLQTEVAPGGDLSNLYTVEYLNSLEFPGLPNHQIRLKVGVPVMLLRNLNQKKGLCNGTRLIVTRLGLRIIEAEILTGTHVGERVLIPRIVLSPNDTKHPFTLRRKQFPIRVCYAMTINKSQGQSLKQVALYLPQSVFTHGQLYVALSHVTSNTGLKILDATAEKNGTGGVMNIVYKEVFNNINT</sequence>
<feature type="domain" description="DNA helicase Pif1-like DEAD-box helicase" evidence="2">
    <location>
        <begin position="805"/>
        <end position="1018"/>
    </location>
</feature>
<dbReference type="Proteomes" id="UP000694864">
    <property type="component" value="Chromosome 12"/>
</dbReference>
<dbReference type="Pfam" id="PF14214">
    <property type="entry name" value="Helitron_like_N"/>
    <property type="match status" value="1"/>
</dbReference>
<evidence type="ECO:0000259" key="3">
    <source>
        <dbReference type="Pfam" id="PF14214"/>
    </source>
</evidence>
<dbReference type="CDD" id="cd18809">
    <property type="entry name" value="SF1_C_RecD"/>
    <property type="match status" value="1"/>
</dbReference>
<keyword evidence="1" id="KW-0378">Hydrolase</keyword>
<dbReference type="GeneID" id="104733194"/>
<dbReference type="Pfam" id="PF21530">
    <property type="entry name" value="Pif1_2B_dom"/>
    <property type="match status" value="1"/>
</dbReference>
<comment type="cofactor">
    <cofactor evidence="1">
        <name>Mg(2+)</name>
        <dbReference type="ChEBI" id="CHEBI:18420"/>
    </cofactor>
</comment>
<keyword evidence="1" id="KW-0227">DNA damage</keyword>
<comment type="similarity">
    <text evidence="1">Belongs to the helicase family.</text>
</comment>
<keyword evidence="1" id="KW-0067">ATP-binding</keyword>
<name>A0ABM0V5I9_CAMSA</name>
<reference evidence="6" key="2">
    <citation type="submission" date="2025-08" db="UniProtKB">
        <authorList>
            <consortium name="RefSeq"/>
        </authorList>
    </citation>
    <scope>IDENTIFICATION</scope>
    <source>
        <tissue evidence="6">Leaf</tissue>
    </source>
</reference>
<dbReference type="InterPro" id="IPR049163">
    <property type="entry name" value="Pif1-like_2B_dom"/>
</dbReference>
<dbReference type="InterPro" id="IPR027417">
    <property type="entry name" value="P-loop_NTPase"/>
</dbReference>
<accession>A0ABM0V5I9</accession>
<keyword evidence="1" id="KW-0547">Nucleotide-binding</keyword>
<dbReference type="PANTHER" id="PTHR10492">
    <property type="match status" value="1"/>
</dbReference>
<dbReference type="RefSeq" id="XP_010451099.1">
    <property type="nucleotide sequence ID" value="XM_010452797.1"/>
</dbReference>
<gene>
    <name evidence="6" type="primary">LOC104733194</name>
</gene>
<evidence type="ECO:0000313" key="6">
    <source>
        <dbReference type="RefSeq" id="XP_010451099.1"/>
    </source>
</evidence>
<keyword evidence="5" id="KW-1185">Reference proteome</keyword>
<protein>
    <recommendedName>
        <fullName evidence="1">ATP-dependent DNA helicase</fullName>
        <ecNumber evidence="1">5.6.2.3</ecNumber>
    </recommendedName>
</protein>
<reference evidence="5" key="1">
    <citation type="journal article" date="2014" name="Nat. Commun.">
        <title>The emerging biofuel crop Camelina sativa retains a highly undifferentiated hexaploid genome structure.</title>
        <authorList>
            <person name="Kagale S."/>
            <person name="Koh C."/>
            <person name="Nixon J."/>
            <person name="Bollina V."/>
            <person name="Clarke W.E."/>
            <person name="Tuteja R."/>
            <person name="Spillane C."/>
            <person name="Robinson S.J."/>
            <person name="Links M.G."/>
            <person name="Clarke C."/>
            <person name="Higgins E.E."/>
            <person name="Huebert T."/>
            <person name="Sharpe A.G."/>
            <person name="Parkin I.A."/>
        </authorList>
    </citation>
    <scope>NUCLEOTIDE SEQUENCE [LARGE SCALE GENOMIC DNA]</scope>
    <source>
        <strain evidence="5">cv. DH55</strain>
    </source>
</reference>
<dbReference type="PANTHER" id="PTHR10492:SF90">
    <property type="entry name" value="ATP-DEPENDENT DNA HELICASE"/>
    <property type="match status" value="1"/>
</dbReference>